<evidence type="ECO:0000313" key="2">
    <source>
        <dbReference type="EMBL" id="GGM34484.1"/>
    </source>
</evidence>
<dbReference type="EMBL" id="BMMK01000001">
    <property type="protein sequence ID" value="GGM34484.1"/>
    <property type="molecule type" value="Genomic_DNA"/>
</dbReference>
<reference evidence="2" key="2">
    <citation type="submission" date="2020-09" db="EMBL/GenBank/DDBJ databases">
        <authorList>
            <person name="Sun Q."/>
            <person name="Zhou Y."/>
        </authorList>
    </citation>
    <scope>NUCLEOTIDE SEQUENCE</scope>
    <source>
        <strain evidence="2">CGMCC 4.5737</strain>
    </source>
</reference>
<protein>
    <submittedName>
        <fullName evidence="2">Uncharacterized protein</fullName>
    </submittedName>
</protein>
<sequence length="119" mass="12828">MVALNEAGFVWVPGPGDGVVPYTLLYVRDWPSYMDAIHVRGEKDATGVRARSDAHESQLFADHNVVWKHEGAFVTVVAELLKVPAPGEPGAPTRALAAPSSLWLPPSHNKLVTPSAAHR</sequence>
<dbReference type="Proteomes" id="UP000637578">
    <property type="component" value="Unassembled WGS sequence"/>
</dbReference>
<dbReference type="AlphaFoldDB" id="A0A8J3C8N2"/>
<gene>
    <name evidence="2" type="ORF">GCM10012275_02260</name>
</gene>
<accession>A0A8J3C8N2</accession>
<organism evidence="2 3">
    <name type="scientific">Longimycelium tulufanense</name>
    <dbReference type="NCBI Taxonomy" id="907463"/>
    <lineage>
        <taxon>Bacteria</taxon>
        <taxon>Bacillati</taxon>
        <taxon>Actinomycetota</taxon>
        <taxon>Actinomycetes</taxon>
        <taxon>Pseudonocardiales</taxon>
        <taxon>Pseudonocardiaceae</taxon>
        <taxon>Longimycelium</taxon>
    </lineage>
</organism>
<proteinExistence type="predicted"/>
<feature type="region of interest" description="Disordered" evidence="1">
    <location>
        <begin position="88"/>
        <end position="119"/>
    </location>
</feature>
<evidence type="ECO:0000313" key="3">
    <source>
        <dbReference type="Proteomes" id="UP000637578"/>
    </source>
</evidence>
<evidence type="ECO:0000256" key="1">
    <source>
        <dbReference type="SAM" id="MobiDB-lite"/>
    </source>
</evidence>
<reference evidence="2" key="1">
    <citation type="journal article" date="2014" name="Int. J. Syst. Evol. Microbiol.">
        <title>Complete genome sequence of Corynebacterium casei LMG S-19264T (=DSM 44701T), isolated from a smear-ripened cheese.</title>
        <authorList>
            <consortium name="US DOE Joint Genome Institute (JGI-PGF)"/>
            <person name="Walter F."/>
            <person name="Albersmeier A."/>
            <person name="Kalinowski J."/>
            <person name="Ruckert C."/>
        </authorList>
    </citation>
    <scope>NUCLEOTIDE SEQUENCE</scope>
    <source>
        <strain evidence="2">CGMCC 4.5737</strain>
    </source>
</reference>
<name>A0A8J3C8N2_9PSEU</name>
<keyword evidence="3" id="KW-1185">Reference proteome</keyword>
<comment type="caution">
    <text evidence="2">The sequence shown here is derived from an EMBL/GenBank/DDBJ whole genome shotgun (WGS) entry which is preliminary data.</text>
</comment>